<dbReference type="EMBL" id="CP111015">
    <property type="protein sequence ID" value="WAR03549.1"/>
    <property type="molecule type" value="Genomic_DNA"/>
</dbReference>
<name>A0ABY7E2W1_MYAAR</name>
<accession>A0ABY7E2W1</accession>
<protein>
    <submittedName>
        <fullName evidence="1">Uncharacterized protein</fullName>
    </submittedName>
</protein>
<organism evidence="1 2">
    <name type="scientific">Mya arenaria</name>
    <name type="common">Soft-shell clam</name>
    <dbReference type="NCBI Taxonomy" id="6604"/>
    <lineage>
        <taxon>Eukaryota</taxon>
        <taxon>Metazoa</taxon>
        <taxon>Spiralia</taxon>
        <taxon>Lophotrochozoa</taxon>
        <taxon>Mollusca</taxon>
        <taxon>Bivalvia</taxon>
        <taxon>Autobranchia</taxon>
        <taxon>Heteroconchia</taxon>
        <taxon>Euheterodonta</taxon>
        <taxon>Imparidentia</taxon>
        <taxon>Neoheterodontei</taxon>
        <taxon>Myida</taxon>
        <taxon>Myoidea</taxon>
        <taxon>Myidae</taxon>
        <taxon>Mya</taxon>
    </lineage>
</organism>
<evidence type="ECO:0000313" key="1">
    <source>
        <dbReference type="EMBL" id="WAR03549.1"/>
    </source>
</evidence>
<gene>
    <name evidence="1" type="ORF">MAR_010107</name>
</gene>
<keyword evidence="2" id="KW-1185">Reference proteome</keyword>
<proteinExistence type="predicted"/>
<sequence>MATTMESPTRPQVKMITTMESPTRHRVNMVSTMELKIITGFANSRRRTVMKFRRRWLSLLQWLLFTEVIDTGVKFRPTKKN</sequence>
<dbReference type="Proteomes" id="UP001164746">
    <property type="component" value="Chromosome 4"/>
</dbReference>
<reference evidence="1" key="1">
    <citation type="submission" date="2022-11" db="EMBL/GenBank/DDBJ databases">
        <title>Centuries of genome instability and evolution in soft-shell clam transmissible cancer (bioRxiv).</title>
        <authorList>
            <person name="Hart S.F.M."/>
            <person name="Yonemitsu M.A."/>
            <person name="Giersch R.M."/>
            <person name="Beal B.F."/>
            <person name="Arriagada G."/>
            <person name="Davis B.W."/>
            <person name="Ostrander E.A."/>
            <person name="Goff S.P."/>
            <person name="Metzger M.J."/>
        </authorList>
    </citation>
    <scope>NUCLEOTIDE SEQUENCE</scope>
    <source>
        <strain evidence="1">MELC-2E11</strain>
        <tissue evidence="1">Siphon/mantle</tissue>
    </source>
</reference>
<evidence type="ECO:0000313" key="2">
    <source>
        <dbReference type="Proteomes" id="UP001164746"/>
    </source>
</evidence>